<dbReference type="AlphaFoldDB" id="A0A365YA66"/>
<protein>
    <submittedName>
        <fullName evidence="1">Uncharacterized protein</fullName>
    </submittedName>
</protein>
<keyword evidence="2" id="KW-1185">Reference proteome</keyword>
<name>A0A365YA66_9MICC</name>
<gene>
    <name evidence="1" type="ORF">C1H84_16045</name>
</gene>
<proteinExistence type="predicted"/>
<dbReference type="Proteomes" id="UP000252167">
    <property type="component" value="Unassembled WGS sequence"/>
</dbReference>
<accession>A0A365YA66</accession>
<evidence type="ECO:0000313" key="1">
    <source>
        <dbReference type="EMBL" id="RBL99199.1"/>
    </source>
</evidence>
<dbReference type="EMBL" id="POAF01000009">
    <property type="protein sequence ID" value="RBL99199.1"/>
    <property type="molecule type" value="Genomic_DNA"/>
</dbReference>
<organism evidence="1 2">
    <name type="scientific">Glutamicibacter soli</name>
    <dbReference type="NCBI Taxonomy" id="453836"/>
    <lineage>
        <taxon>Bacteria</taxon>
        <taxon>Bacillati</taxon>
        <taxon>Actinomycetota</taxon>
        <taxon>Actinomycetes</taxon>
        <taxon>Micrococcales</taxon>
        <taxon>Micrococcaceae</taxon>
        <taxon>Glutamicibacter</taxon>
    </lineage>
</organism>
<reference evidence="1 2" key="1">
    <citation type="submission" date="2018-01" db="EMBL/GenBank/DDBJ databases">
        <title>Glutamicibacter soli strain NHPC-3 Whole genome sequence and assembly.</title>
        <authorList>
            <person name="Choudhury P."/>
            <person name="Gupta D."/>
            <person name="Sengupta K."/>
            <person name="Jawed A."/>
            <person name="Sultana N."/>
            <person name="Saha P."/>
        </authorList>
    </citation>
    <scope>NUCLEOTIDE SEQUENCE [LARGE SCALE GENOMIC DNA]</scope>
    <source>
        <strain evidence="1 2">NHPC-3</strain>
    </source>
</reference>
<comment type="caution">
    <text evidence="1">The sequence shown here is derived from an EMBL/GenBank/DDBJ whole genome shotgun (WGS) entry which is preliminary data.</text>
</comment>
<dbReference type="RefSeq" id="WP_053798000.1">
    <property type="nucleotide sequence ID" value="NZ_JBNBOD010000003.1"/>
</dbReference>
<evidence type="ECO:0000313" key="2">
    <source>
        <dbReference type="Proteomes" id="UP000252167"/>
    </source>
</evidence>
<sequence length="99" mass="11210">METFKRRQVVDFLVDELGYDAHLTPWGIYIDMPNFEDTGRAVIEWRVSERDIANLNGLRMPRGFVGGAPYAMDELRAALACFTAERGIMRGSGMRIEPA</sequence>